<keyword evidence="1" id="KW-0472">Membrane</keyword>
<sequence>MCTTSTFLARKRIQHRSVRVFSAGVFALGGINFGLVWSKVISAFATSKVIERQVLGGVVLEFKLFKINPVGGQDAESAETQASRGFHLETLRIRDNKTIDVEENSRCTGKWKPLAA</sequence>
<gene>
    <name evidence="2" type="primary">Acey_s0413.g1013</name>
    <name evidence="2" type="ORF">Y032_0413g1013</name>
</gene>
<proteinExistence type="predicted"/>
<protein>
    <submittedName>
        <fullName evidence="2">Uncharacterized protein</fullName>
    </submittedName>
</protein>
<dbReference type="AlphaFoldDB" id="A0A016X3U7"/>
<comment type="caution">
    <text evidence="2">The sequence shown here is derived from an EMBL/GenBank/DDBJ whole genome shotgun (WGS) entry which is preliminary data.</text>
</comment>
<keyword evidence="3" id="KW-1185">Reference proteome</keyword>
<dbReference type="Proteomes" id="UP000024635">
    <property type="component" value="Unassembled WGS sequence"/>
</dbReference>
<keyword evidence="1" id="KW-1133">Transmembrane helix</keyword>
<accession>A0A016X3U7</accession>
<evidence type="ECO:0000313" key="3">
    <source>
        <dbReference type="Proteomes" id="UP000024635"/>
    </source>
</evidence>
<evidence type="ECO:0000313" key="2">
    <source>
        <dbReference type="EMBL" id="EYC45923.1"/>
    </source>
</evidence>
<keyword evidence="1" id="KW-0812">Transmembrane</keyword>
<evidence type="ECO:0000256" key="1">
    <source>
        <dbReference type="SAM" id="Phobius"/>
    </source>
</evidence>
<feature type="transmembrane region" description="Helical" evidence="1">
    <location>
        <begin position="20"/>
        <end position="38"/>
    </location>
</feature>
<organism evidence="2 3">
    <name type="scientific">Ancylostoma ceylanicum</name>
    <dbReference type="NCBI Taxonomy" id="53326"/>
    <lineage>
        <taxon>Eukaryota</taxon>
        <taxon>Metazoa</taxon>
        <taxon>Ecdysozoa</taxon>
        <taxon>Nematoda</taxon>
        <taxon>Chromadorea</taxon>
        <taxon>Rhabditida</taxon>
        <taxon>Rhabditina</taxon>
        <taxon>Rhabditomorpha</taxon>
        <taxon>Strongyloidea</taxon>
        <taxon>Ancylostomatidae</taxon>
        <taxon>Ancylostomatinae</taxon>
        <taxon>Ancylostoma</taxon>
    </lineage>
</organism>
<dbReference type="EMBL" id="JARK01000013">
    <property type="protein sequence ID" value="EYC45923.1"/>
    <property type="molecule type" value="Genomic_DNA"/>
</dbReference>
<name>A0A016X3U7_9BILA</name>
<reference evidence="3" key="1">
    <citation type="journal article" date="2015" name="Nat. Genet.">
        <title>The genome and transcriptome of the zoonotic hookworm Ancylostoma ceylanicum identify infection-specific gene families.</title>
        <authorList>
            <person name="Schwarz E.M."/>
            <person name="Hu Y."/>
            <person name="Antoshechkin I."/>
            <person name="Miller M.M."/>
            <person name="Sternberg P.W."/>
            <person name="Aroian R.V."/>
        </authorList>
    </citation>
    <scope>NUCLEOTIDE SEQUENCE</scope>
    <source>
        <strain evidence="3">HY135</strain>
    </source>
</reference>